<dbReference type="PANTHER" id="PTHR43308:SF1">
    <property type="entry name" value="OUTER MEMBRANE PROTEIN ALPHA"/>
    <property type="match status" value="1"/>
</dbReference>
<dbReference type="NCBIfam" id="NF033921">
    <property type="entry name" value="por_somb"/>
    <property type="match status" value="1"/>
</dbReference>
<proteinExistence type="inferred from homology"/>
<dbReference type="Pfam" id="PF04966">
    <property type="entry name" value="OprB"/>
    <property type="match status" value="1"/>
</dbReference>
<evidence type="ECO:0000313" key="3">
    <source>
        <dbReference type="EMBL" id="NER30666.1"/>
    </source>
</evidence>
<sequence>MLSLIATTILTQGQIANQQLPNLQLAQGRVSKISAPLIPQSIGNITPVHELKTQSQWQPTTQENRPLCAVTVQVSKLCHRLKVLESRTAELKAQQFSPTGTFSGEVLLGISSAWGRDLDDSPVFQGSIELEFNFSFTGEDSLEVAIESGNAVDFSFVEEITLEGRLGFTESTEDNRFEISEFSYEFPLGEQIEVFISLSGDDLNDFNRFFEDGESGPISEFGGENSIHSLVEDAGIELKYEFNDTLTFGVGYYSEKAEKPEPGAGLFNGNFSVFAQVEFQPSDNFLLGFTYIYNNNDSALETDTGSLRSQINLERPVVGNSYGITTSFVPNSGVVIGGWVGFTEAEVIDLGEAYIWNYAFTLTLPDFGQEGNLLGFVIGQEPRLTGTSGFLIDGRQNDPDVSLHLEAFYIYQVNDHISITPGLIWITAPNHDNSNPDILVLTVRTTLEF</sequence>
<reference evidence="3" key="1">
    <citation type="submission" date="2019-11" db="EMBL/GenBank/DDBJ databases">
        <title>Genomic insights into an expanded diversity of filamentous marine cyanobacteria reveals the extraordinary biosynthetic potential of Moorea and Okeania.</title>
        <authorList>
            <person name="Ferreira Leao T."/>
            <person name="Wang M."/>
            <person name="Moss N."/>
            <person name="Da Silva R."/>
            <person name="Sanders J."/>
            <person name="Nurk S."/>
            <person name="Gurevich A."/>
            <person name="Humphrey G."/>
            <person name="Reher R."/>
            <person name="Zhu Q."/>
            <person name="Belda-Ferre P."/>
            <person name="Glukhov E."/>
            <person name="Rex R."/>
            <person name="Dorrestein P.C."/>
            <person name="Knight R."/>
            <person name="Pevzner P."/>
            <person name="Gerwick W.H."/>
            <person name="Gerwick L."/>
        </authorList>
    </citation>
    <scope>NUCLEOTIDE SEQUENCE</scope>
    <source>
        <strain evidence="3">SIO1C4</strain>
    </source>
</reference>
<evidence type="ECO:0000256" key="1">
    <source>
        <dbReference type="ARBA" id="ARBA00008769"/>
    </source>
</evidence>
<dbReference type="GO" id="GO:0015288">
    <property type="term" value="F:porin activity"/>
    <property type="evidence" value="ECO:0007669"/>
    <property type="project" value="InterPro"/>
</dbReference>
<accession>A0A6B3NAP7</accession>
<dbReference type="Gene3D" id="2.40.160.180">
    <property type="entry name" value="Carbohydrate-selective porin OprB"/>
    <property type="match status" value="1"/>
</dbReference>
<name>A0A6B3NAP7_9CYAN</name>
<comment type="similarity">
    <text evidence="1 2">Belongs to the OprB family.</text>
</comment>
<dbReference type="InterPro" id="IPR047684">
    <property type="entry name" value="Por_som-like"/>
</dbReference>
<dbReference type="InterPro" id="IPR038673">
    <property type="entry name" value="OprB_sf"/>
</dbReference>
<evidence type="ECO:0000256" key="2">
    <source>
        <dbReference type="RuleBase" id="RU363072"/>
    </source>
</evidence>
<protein>
    <submittedName>
        <fullName evidence="3">Carbohydrate porin</fullName>
    </submittedName>
</protein>
<dbReference type="GO" id="GO:0016020">
    <property type="term" value="C:membrane"/>
    <property type="evidence" value="ECO:0007669"/>
    <property type="project" value="InterPro"/>
</dbReference>
<gene>
    <name evidence="3" type="ORF">F6J89_24380</name>
</gene>
<comment type="caution">
    <text evidence="3">The sequence shown here is derived from an EMBL/GenBank/DDBJ whole genome shotgun (WGS) entry which is preliminary data.</text>
</comment>
<dbReference type="PANTHER" id="PTHR43308">
    <property type="entry name" value="OUTER MEMBRANE PROTEIN ALPHA-RELATED"/>
    <property type="match status" value="1"/>
</dbReference>
<dbReference type="EMBL" id="JAAHFQ010000615">
    <property type="protein sequence ID" value="NER30666.1"/>
    <property type="molecule type" value="Genomic_DNA"/>
</dbReference>
<dbReference type="AlphaFoldDB" id="A0A6B3NAP7"/>
<organism evidence="3">
    <name type="scientific">Symploca sp. SIO1C4</name>
    <dbReference type="NCBI Taxonomy" id="2607765"/>
    <lineage>
        <taxon>Bacteria</taxon>
        <taxon>Bacillati</taxon>
        <taxon>Cyanobacteriota</taxon>
        <taxon>Cyanophyceae</taxon>
        <taxon>Coleofasciculales</taxon>
        <taxon>Coleofasciculaceae</taxon>
        <taxon>Symploca</taxon>
    </lineage>
</organism>
<dbReference type="InterPro" id="IPR007049">
    <property type="entry name" value="Carb-sel_porin_OprB"/>
</dbReference>
<dbReference type="InterPro" id="IPR051465">
    <property type="entry name" value="Cell_Envelope_Struct_Comp"/>
</dbReference>
<dbReference type="GO" id="GO:0008643">
    <property type="term" value="P:carbohydrate transport"/>
    <property type="evidence" value="ECO:0007669"/>
    <property type="project" value="InterPro"/>
</dbReference>
<dbReference type="SUPFAM" id="SSF56935">
    <property type="entry name" value="Porins"/>
    <property type="match status" value="1"/>
</dbReference>